<protein>
    <submittedName>
        <fullName evidence="1">Uncharacterized protein</fullName>
    </submittedName>
</protein>
<accession>A0AAV5WIE2</accession>
<dbReference type="Proteomes" id="UP001432322">
    <property type="component" value="Unassembled WGS sequence"/>
</dbReference>
<name>A0AAV5WIE2_9BILA</name>
<sequence length="175" mass="19743">MKVFTDYASCAIVVFFCRKWERICGSSNEQLPALYFVVEGDDTVLPVVSVIIDPQPPDANAIPSAPSPTVIACNKVYLPLDKLEKFVVDEIKDDVPSLAFMRDFPYSKRHRICQGSCRAEMGFEKVLVIRTKNGKHEKLAHLNCCDSNSIRSLSILRSVSRRLSEEDISSLERFL</sequence>
<evidence type="ECO:0000313" key="1">
    <source>
        <dbReference type="EMBL" id="GMT31188.1"/>
    </source>
</evidence>
<gene>
    <name evidence="1" type="ORF">PFISCL1PPCAC_22485</name>
</gene>
<organism evidence="1 2">
    <name type="scientific">Pristionchus fissidentatus</name>
    <dbReference type="NCBI Taxonomy" id="1538716"/>
    <lineage>
        <taxon>Eukaryota</taxon>
        <taxon>Metazoa</taxon>
        <taxon>Ecdysozoa</taxon>
        <taxon>Nematoda</taxon>
        <taxon>Chromadorea</taxon>
        <taxon>Rhabditida</taxon>
        <taxon>Rhabditina</taxon>
        <taxon>Diplogasteromorpha</taxon>
        <taxon>Diplogasteroidea</taxon>
        <taxon>Neodiplogasteridae</taxon>
        <taxon>Pristionchus</taxon>
    </lineage>
</organism>
<comment type="caution">
    <text evidence="1">The sequence shown here is derived from an EMBL/GenBank/DDBJ whole genome shotgun (WGS) entry which is preliminary data.</text>
</comment>
<proteinExistence type="predicted"/>
<keyword evidence="2" id="KW-1185">Reference proteome</keyword>
<dbReference type="EMBL" id="BTSY01000006">
    <property type="protein sequence ID" value="GMT31188.1"/>
    <property type="molecule type" value="Genomic_DNA"/>
</dbReference>
<evidence type="ECO:0000313" key="2">
    <source>
        <dbReference type="Proteomes" id="UP001432322"/>
    </source>
</evidence>
<reference evidence="1" key="1">
    <citation type="submission" date="2023-10" db="EMBL/GenBank/DDBJ databases">
        <title>Genome assembly of Pristionchus species.</title>
        <authorList>
            <person name="Yoshida K."/>
            <person name="Sommer R.J."/>
        </authorList>
    </citation>
    <scope>NUCLEOTIDE SEQUENCE</scope>
    <source>
        <strain evidence="1">RS5133</strain>
    </source>
</reference>
<dbReference type="AlphaFoldDB" id="A0AAV5WIE2"/>